<evidence type="ECO:0000313" key="10">
    <source>
        <dbReference type="Proteomes" id="UP000717835"/>
    </source>
</evidence>
<evidence type="ECO:0000313" key="9">
    <source>
        <dbReference type="EMBL" id="HJF92962.1"/>
    </source>
</evidence>
<dbReference type="Proteomes" id="UP000717835">
    <property type="component" value="Unassembled WGS sequence"/>
</dbReference>
<keyword evidence="9" id="KW-0675">Receptor</keyword>
<keyword evidence="3" id="KW-1134">Transmembrane beta strand</keyword>
<dbReference type="PANTHER" id="PTHR30069:SF29">
    <property type="entry name" value="HEMOGLOBIN AND HEMOGLOBIN-HAPTOGLOBIN-BINDING PROTEIN 1-RELATED"/>
    <property type="match status" value="1"/>
</dbReference>
<keyword evidence="7" id="KW-0998">Cell outer membrane</keyword>
<dbReference type="PANTHER" id="PTHR30069">
    <property type="entry name" value="TONB-DEPENDENT OUTER MEMBRANE RECEPTOR"/>
    <property type="match status" value="1"/>
</dbReference>
<keyword evidence="6" id="KW-0472">Membrane</keyword>
<keyword evidence="4" id="KW-0812">Transmembrane</keyword>
<gene>
    <name evidence="9" type="ORF">K8W02_11375</name>
</gene>
<keyword evidence="2" id="KW-0813">Transport</keyword>
<dbReference type="SUPFAM" id="SSF56935">
    <property type="entry name" value="Porins"/>
    <property type="match status" value="1"/>
</dbReference>
<comment type="caution">
    <text evidence="9">The sequence shown here is derived from an EMBL/GenBank/DDBJ whole genome shotgun (WGS) entry which is preliminary data.</text>
</comment>
<dbReference type="GO" id="GO:0015344">
    <property type="term" value="F:siderophore uptake transmembrane transporter activity"/>
    <property type="evidence" value="ECO:0007669"/>
    <property type="project" value="TreeGrafter"/>
</dbReference>
<dbReference type="GO" id="GO:0009279">
    <property type="term" value="C:cell outer membrane"/>
    <property type="evidence" value="ECO:0007669"/>
    <property type="project" value="UniProtKB-SubCell"/>
</dbReference>
<keyword evidence="5 8" id="KW-0732">Signal</keyword>
<evidence type="ECO:0000256" key="4">
    <source>
        <dbReference type="ARBA" id="ARBA00022692"/>
    </source>
</evidence>
<evidence type="ECO:0000256" key="2">
    <source>
        <dbReference type="ARBA" id="ARBA00022448"/>
    </source>
</evidence>
<accession>A0A921I0A1</accession>
<dbReference type="RefSeq" id="WP_276828906.1">
    <property type="nucleotide sequence ID" value="NZ_DYVX01000092.1"/>
</dbReference>
<dbReference type="AlphaFoldDB" id="A0A921I0A1"/>
<dbReference type="GO" id="GO:0044718">
    <property type="term" value="P:siderophore transmembrane transport"/>
    <property type="evidence" value="ECO:0007669"/>
    <property type="project" value="TreeGrafter"/>
</dbReference>
<sequence length="647" mass="71605">MKRLFFILMVCCGAGGPAADAQTVATDTIRLTLGGLAVTDSVGLDEVVVKSRRTPTANSRWSDMHPVELVTMGGANGDLYRALQTLPGTQVQGETGRLLVRGGDDRETQTYIDGMHVLVPYTSVGIGASARSRYSTFLFSGINLASGGAPLEYGGALSAVLPLETKDYSTVNKLGLNASIVGAGGGGTRTFDKGSASVDLNYQNMALHNRIEPGRKEYDRPYQLLSGATQLRFTPDDSTVAKVYAQYDRTYFSTYEGDDRRLFGLNEHNVYLNATLRHTSDAGWEWFAGMAWSYNRRTVDNAAAKGDAWLQHQQELHLKAKLGRHLSPVFRLDGGVEAFFRSYATRYRFPAPDGGEAEGRVSPSLGAAFLSGAYFPLERLKVEASVRAEHHGQSGATEVSPRLALNWFQGDVVLTAVAGRYTQLAADSLLVRQEGLRSEVCWQYNAGMQYRRDGRLVKVEAYYKRYSRLPLWEDGEGTVPVLTSGGYGYSKGIDLFLADRVSLRNLEYRLSYTYNLPRRRTEHDSELTIPQYATRHNASVVVKWSLPRLRTVLSLTDRFSSGRPWHNPERPGLMNDEVKPYNSLDVGLTFLPSKKVIVHASATNVLGRRNEFGRVDGRPVLASMDRFFYIGIFVTLGKHAAYDVSSF</sequence>
<dbReference type="InterPro" id="IPR039426">
    <property type="entry name" value="TonB-dep_rcpt-like"/>
</dbReference>
<evidence type="ECO:0000256" key="7">
    <source>
        <dbReference type="ARBA" id="ARBA00023237"/>
    </source>
</evidence>
<evidence type="ECO:0000256" key="3">
    <source>
        <dbReference type="ARBA" id="ARBA00022452"/>
    </source>
</evidence>
<evidence type="ECO:0000256" key="6">
    <source>
        <dbReference type="ARBA" id="ARBA00023136"/>
    </source>
</evidence>
<dbReference type="InterPro" id="IPR036942">
    <property type="entry name" value="Beta-barrel_TonB_sf"/>
</dbReference>
<feature type="chain" id="PRO_5037870551" evidence="8">
    <location>
        <begin position="22"/>
        <end position="647"/>
    </location>
</feature>
<dbReference type="EMBL" id="DYVX01000092">
    <property type="protein sequence ID" value="HJF92962.1"/>
    <property type="molecule type" value="Genomic_DNA"/>
</dbReference>
<dbReference type="Gene3D" id="2.40.170.20">
    <property type="entry name" value="TonB-dependent receptor, beta-barrel domain"/>
    <property type="match status" value="1"/>
</dbReference>
<organism evidence="9 10">
    <name type="scientific">Mediterranea massiliensis</name>
    <dbReference type="NCBI Taxonomy" id="1841865"/>
    <lineage>
        <taxon>Bacteria</taxon>
        <taxon>Pseudomonadati</taxon>
        <taxon>Bacteroidota</taxon>
        <taxon>Bacteroidia</taxon>
        <taxon>Bacteroidales</taxon>
        <taxon>Bacteroidaceae</taxon>
        <taxon>Mediterranea</taxon>
    </lineage>
</organism>
<proteinExistence type="predicted"/>
<evidence type="ECO:0000256" key="5">
    <source>
        <dbReference type="ARBA" id="ARBA00022729"/>
    </source>
</evidence>
<comment type="subcellular location">
    <subcellularLocation>
        <location evidence="1">Cell outer membrane</location>
        <topology evidence="1">Multi-pass membrane protein</topology>
    </subcellularLocation>
</comment>
<feature type="signal peptide" evidence="8">
    <location>
        <begin position="1"/>
        <end position="21"/>
    </location>
</feature>
<protein>
    <submittedName>
        <fullName evidence="9">TonB-dependent receptor plug domain-containing protein</fullName>
    </submittedName>
</protein>
<reference evidence="9" key="1">
    <citation type="journal article" date="2021" name="PeerJ">
        <title>Extensive microbial diversity within the chicken gut microbiome revealed by metagenomics and culture.</title>
        <authorList>
            <person name="Gilroy R."/>
            <person name="Ravi A."/>
            <person name="Getino M."/>
            <person name="Pursley I."/>
            <person name="Horton D.L."/>
            <person name="Alikhan N.F."/>
            <person name="Baker D."/>
            <person name="Gharbi K."/>
            <person name="Hall N."/>
            <person name="Watson M."/>
            <person name="Adriaenssens E.M."/>
            <person name="Foster-Nyarko E."/>
            <person name="Jarju S."/>
            <person name="Secka A."/>
            <person name="Antonio M."/>
            <person name="Oren A."/>
            <person name="Chaudhuri R.R."/>
            <person name="La Ragione R."/>
            <person name="Hildebrand F."/>
            <person name="Pallen M.J."/>
        </authorList>
    </citation>
    <scope>NUCLEOTIDE SEQUENCE</scope>
    <source>
        <strain evidence="9">CHK55-1828</strain>
    </source>
</reference>
<evidence type="ECO:0000256" key="8">
    <source>
        <dbReference type="SAM" id="SignalP"/>
    </source>
</evidence>
<reference evidence="9" key="2">
    <citation type="submission" date="2021-09" db="EMBL/GenBank/DDBJ databases">
        <authorList>
            <person name="Gilroy R."/>
        </authorList>
    </citation>
    <scope>NUCLEOTIDE SEQUENCE</scope>
    <source>
        <strain evidence="9">CHK55-1828</strain>
    </source>
</reference>
<name>A0A921I0A1_9BACT</name>
<evidence type="ECO:0000256" key="1">
    <source>
        <dbReference type="ARBA" id="ARBA00004571"/>
    </source>
</evidence>